<reference evidence="1" key="1">
    <citation type="submission" date="2022-07" db="EMBL/GenBank/DDBJ databases">
        <authorList>
            <person name="Jung M.-Y."/>
            <person name="Lee M."/>
        </authorList>
    </citation>
    <scope>NUCLEOTIDE SEQUENCE</scope>
    <source>
        <strain evidence="1">S8</strain>
    </source>
</reference>
<sequence length="145" mass="17037">MMLNYFTQEQVEELKKNPYVKKVSSTTITYADSFKEHFISEYASGKFPTRIFREAGFDASVLGQARIQEFSRRVKGYAKRPEGVEDQRAYAPRTGRIKRTEQEEIDYLRHQMKVKDQQIEVLKKNLFFNRKAAMKRKKNSPSSNA</sequence>
<comment type="caution">
    <text evidence="1">The sequence shown here is derived from an EMBL/GenBank/DDBJ whole genome shotgun (WGS) entry which is preliminary data.</text>
</comment>
<name>A0ABT1WQ76_9LACT</name>
<dbReference type="RefSeq" id="WP_256945774.1">
    <property type="nucleotide sequence ID" value="NZ_JANHNZ010000011.1"/>
</dbReference>
<gene>
    <name evidence="1" type="ORF">NPA36_08875</name>
</gene>
<keyword evidence="2" id="KW-1185">Reference proteome</keyword>
<organism evidence="1 2">
    <name type="scientific">Granulicatella seriolae</name>
    <dbReference type="NCBI Taxonomy" id="2967226"/>
    <lineage>
        <taxon>Bacteria</taxon>
        <taxon>Bacillati</taxon>
        <taxon>Bacillota</taxon>
        <taxon>Bacilli</taxon>
        <taxon>Lactobacillales</taxon>
        <taxon>Carnobacteriaceae</taxon>
        <taxon>Granulicatella</taxon>
    </lineage>
</organism>
<dbReference type="EMBL" id="JANHNZ010000011">
    <property type="protein sequence ID" value="MCQ9210661.1"/>
    <property type="molecule type" value="Genomic_DNA"/>
</dbReference>
<dbReference type="Proteomes" id="UP001059480">
    <property type="component" value="Unassembled WGS sequence"/>
</dbReference>
<reference evidence="1" key="2">
    <citation type="journal article" date="2023" name="Curr. Microbiol.">
        <title>Granulicatella seriolae sp. nov., a Novel Facultative Anaerobe Isolated from Yellowtail Marine Fish.</title>
        <authorList>
            <person name="Lee M."/>
            <person name="Choi Y.J."/>
            <person name="Farooq A."/>
            <person name="Jeong J.B."/>
            <person name="Jung M.Y."/>
        </authorList>
    </citation>
    <scope>NUCLEOTIDE SEQUENCE</scope>
    <source>
        <strain evidence="1">S8</strain>
    </source>
</reference>
<accession>A0ABT1WQ76</accession>
<reference evidence="1" key="3">
    <citation type="journal article" date="2023" name="Microbiol. Resour. Announc.">
        <title>Draft Genome Sequence of Granulicatella sp. Strain S8, Isolated from a Marine Fish, Seriola quinqueradiata.</title>
        <authorList>
            <person name="Lee M."/>
            <person name="Farooq A."/>
            <person name="Jeong J.B."/>
            <person name="Jung M.Y."/>
        </authorList>
    </citation>
    <scope>NUCLEOTIDE SEQUENCE</scope>
    <source>
        <strain evidence="1">S8</strain>
    </source>
</reference>
<dbReference type="Pfam" id="PF20310">
    <property type="entry name" value="HTH_Tnp_2"/>
    <property type="match status" value="1"/>
</dbReference>
<evidence type="ECO:0000313" key="1">
    <source>
        <dbReference type="EMBL" id="MCQ9210661.1"/>
    </source>
</evidence>
<dbReference type="InterPro" id="IPR046929">
    <property type="entry name" value="HTH_Tnp"/>
</dbReference>
<evidence type="ECO:0008006" key="3">
    <source>
        <dbReference type="Google" id="ProtNLM"/>
    </source>
</evidence>
<proteinExistence type="predicted"/>
<protein>
    <recommendedName>
        <fullName evidence="3">Transposase</fullName>
    </recommendedName>
</protein>
<evidence type="ECO:0000313" key="2">
    <source>
        <dbReference type="Proteomes" id="UP001059480"/>
    </source>
</evidence>